<accession>A0A9D4CGG6</accession>
<evidence type="ECO:0000313" key="2">
    <source>
        <dbReference type="Proteomes" id="UP000828390"/>
    </source>
</evidence>
<evidence type="ECO:0000313" key="1">
    <source>
        <dbReference type="EMBL" id="KAH3724118.1"/>
    </source>
</evidence>
<dbReference type="EMBL" id="JAIWYP010000012">
    <property type="protein sequence ID" value="KAH3724118.1"/>
    <property type="molecule type" value="Genomic_DNA"/>
</dbReference>
<dbReference type="AlphaFoldDB" id="A0A9D4CGG6"/>
<comment type="caution">
    <text evidence="1">The sequence shown here is derived from an EMBL/GenBank/DDBJ whole genome shotgun (WGS) entry which is preliminary data.</text>
</comment>
<name>A0A9D4CGG6_DREPO</name>
<organism evidence="1 2">
    <name type="scientific">Dreissena polymorpha</name>
    <name type="common">Zebra mussel</name>
    <name type="synonym">Mytilus polymorpha</name>
    <dbReference type="NCBI Taxonomy" id="45954"/>
    <lineage>
        <taxon>Eukaryota</taxon>
        <taxon>Metazoa</taxon>
        <taxon>Spiralia</taxon>
        <taxon>Lophotrochozoa</taxon>
        <taxon>Mollusca</taxon>
        <taxon>Bivalvia</taxon>
        <taxon>Autobranchia</taxon>
        <taxon>Heteroconchia</taxon>
        <taxon>Euheterodonta</taxon>
        <taxon>Imparidentia</taxon>
        <taxon>Neoheterodontei</taxon>
        <taxon>Myida</taxon>
        <taxon>Dreissenoidea</taxon>
        <taxon>Dreissenidae</taxon>
        <taxon>Dreissena</taxon>
    </lineage>
</organism>
<sequence>MTQFQTQSRYQWDKYRTINVASGLNMPRRLGNHVFQPTGNGKALHPGGHVLKATGTIFLLLRYITGTNLPTKFHDDRKNVASKILMGIMTNFHEDRKINVASSVNKEKCPAPSPPFFSTKEHHFELVQVFIGMNLLTKFHEDWTINVVSRVKNAPPHSSHVFQAKITNFEIIQYIIGTNFLSKVLTRKNAPPHGGHVFQPIGIIFELFHEDQTINVASRVKNASPFCSHVFQANVTISKLIQDIIETNLLTKLQEDWTLNVASGELTWQMFTAHDARRTKGDYKSSP</sequence>
<reference evidence="1" key="1">
    <citation type="journal article" date="2019" name="bioRxiv">
        <title>The Genome of the Zebra Mussel, Dreissena polymorpha: A Resource for Invasive Species Research.</title>
        <authorList>
            <person name="McCartney M.A."/>
            <person name="Auch B."/>
            <person name="Kono T."/>
            <person name="Mallez S."/>
            <person name="Zhang Y."/>
            <person name="Obille A."/>
            <person name="Becker A."/>
            <person name="Abrahante J.E."/>
            <person name="Garbe J."/>
            <person name="Badalamenti J.P."/>
            <person name="Herman A."/>
            <person name="Mangelson H."/>
            <person name="Liachko I."/>
            <person name="Sullivan S."/>
            <person name="Sone E.D."/>
            <person name="Koren S."/>
            <person name="Silverstein K.A.T."/>
            <person name="Beckman K.B."/>
            <person name="Gohl D.M."/>
        </authorList>
    </citation>
    <scope>NUCLEOTIDE SEQUENCE</scope>
    <source>
        <strain evidence="1">Duluth1</strain>
        <tissue evidence="1">Whole animal</tissue>
    </source>
</reference>
<dbReference type="Proteomes" id="UP000828390">
    <property type="component" value="Unassembled WGS sequence"/>
</dbReference>
<proteinExistence type="predicted"/>
<reference evidence="1" key="2">
    <citation type="submission" date="2020-11" db="EMBL/GenBank/DDBJ databases">
        <authorList>
            <person name="McCartney M.A."/>
            <person name="Auch B."/>
            <person name="Kono T."/>
            <person name="Mallez S."/>
            <person name="Becker A."/>
            <person name="Gohl D.M."/>
            <person name="Silverstein K.A.T."/>
            <person name="Koren S."/>
            <person name="Bechman K.B."/>
            <person name="Herman A."/>
            <person name="Abrahante J.E."/>
            <person name="Garbe J."/>
        </authorList>
    </citation>
    <scope>NUCLEOTIDE SEQUENCE</scope>
    <source>
        <strain evidence="1">Duluth1</strain>
        <tissue evidence="1">Whole animal</tissue>
    </source>
</reference>
<keyword evidence="2" id="KW-1185">Reference proteome</keyword>
<gene>
    <name evidence="1" type="ORF">DPMN_049925</name>
</gene>
<protein>
    <submittedName>
        <fullName evidence="1">Uncharacterized protein</fullName>
    </submittedName>
</protein>